<dbReference type="NCBIfam" id="NF005559">
    <property type="entry name" value="PRK07231.1"/>
    <property type="match status" value="1"/>
</dbReference>
<dbReference type="PRINTS" id="PR00081">
    <property type="entry name" value="GDHRDH"/>
</dbReference>
<dbReference type="InterPro" id="IPR020904">
    <property type="entry name" value="Sc_DH/Rdtase_CS"/>
</dbReference>
<evidence type="ECO:0000313" key="4">
    <source>
        <dbReference type="EMBL" id="WDR07505.1"/>
    </source>
</evidence>
<evidence type="ECO:0000256" key="2">
    <source>
        <dbReference type="ARBA" id="ARBA00023002"/>
    </source>
</evidence>
<gene>
    <name evidence="4" type="ORF">PSQ90_08755</name>
</gene>
<dbReference type="PANTHER" id="PTHR42760">
    <property type="entry name" value="SHORT-CHAIN DEHYDROGENASES/REDUCTASES FAMILY MEMBER"/>
    <property type="match status" value="1"/>
</dbReference>
<dbReference type="PRINTS" id="PR00080">
    <property type="entry name" value="SDRFAMILY"/>
</dbReference>
<dbReference type="Pfam" id="PF13561">
    <property type="entry name" value="adh_short_C2"/>
    <property type="match status" value="1"/>
</dbReference>
<keyword evidence="2 4" id="KW-0560">Oxidoreductase</keyword>
<name>A0ABY7Z1F8_9HYPH</name>
<dbReference type="PROSITE" id="PS00061">
    <property type="entry name" value="ADH_SHORT"/>
    <property type="match status" value="1"/>
</dbReference>
<dbReference type="EMBL" id="CP118247">
    <property type="protein sequence ID" value="WDR07505.1"/>
    <property type="molecule type" value="Genomic_DNA"/>
</dbReference>
<dbReference type="Proteomes" id="UP001222118">
    <property type="component" value="Chromosome"/>
</dbReference>
<accession>A0ABY7Z1F8</accession>
<dbReference type="EC" id="1.1.1.47" evidence="4"/>
<organism evidence="4 5">
    <name type="scientific">Devosia rhodophyticola</name>
    <dbReference type="NCBI Taxonomy" id="3026423"/>
    <lineage>
        <taxon>Bacteria</taxon>
        <taxon>Pseudomonadati</taxon>
        <taxon>Pseudomonadota</taxon>
        <taxon>Alphaproteobacteria</taxon>
        <taxon>Hyphomicrobiales</taxon>
        <taxon>Devosiaceae</taxon>
        <taxon>Devosia</taxon>
    </lineage>
</organism>
<dbReference type="SUPFAM" id="SSF51735">
    <property type="entry name" value="NAD(P)-binding Rossmann-fold domains"/>
    <property type="match status" value="1"/>
</dbReference>
<dbReference type="SMART" id="SM00822">
    <property type="entry name" value="PKS_KR"/>
    <property type="match status" value="1"/>
</dbReference>
<comment type="similarity">
    <text evidence="1">Belongs to the short-chain dehydrogenases/reductases (SDR) family.</text>
</comment>
<reference evidence="4 5" key="1">
    <citation type="submission" date="2023-02" db="EMBL/GenBank/DDBJ databases">
        <title>Devosia chondri sp. nov., isolated from the phycosphere of marine algae.</title>
        <authorList>
            <person name="Kim J.M."/>
            <person name="Lee J.K."/>
            <person name="Choi B.J."/>
            <person name="Bayburt H."/>
            <person name="Jeon C.O."/>
        </authorList>
    </citation>
    <scope>NUCLEOTIDE SEQUENCE [LARGE SCALE GENOMIC DNA]</scope>
    <source>
        <strain evidence="4 5">G2-5</strain>
    </source>
</reference>
<dbReference type="InterPro" id="IPR002347">
    <property type="entry name" value="SDR_fam"/>
</dbReference>
<evidence type="ECO:0000313" key="5">
    <source>
        <dbReference type="Proteomes" id="UP001222118"/>
    </source>
</evidence>
<evidence type="ECO:0000259" key="3">
    <source>
        <dbReference type="SMART" id="SM00822"/>
    </source>
</evidence>
<dbReference type="GO" id="GO:0047936">
    <property type="term" value="F:glucose 1-dehydrogenase [NAD(P)+] activity"/>
    <property type="evidence" value="ECO:0007669"/>
    <property type="project" value="UniProtKB-EC"/>
</dbReference>
<keyword evidence="5" id="KW-1185">Reference proteome</keyword>
<evidence type="ECO:0000256" key="1">
    <source>
        <dbReference type="ARBA" id="ARBA00006484"/>
    </source>
</evidence>
<dbReference type="InterPro" id="IPR036291">
    <property type="entry name" value="NAD(P)-bd_dom_sf"/>
</dbReference>
<dbReference type="RefSeq" id="WP_282213018.1">
    <property type="nucleotide sequence ID" value="NZ_CP118247.1"/>
</dbReference>
<dbReference type="InterPro" id="IPR057326">
    <property type="entry name" value="KR_dom"/>
</dbReference>
<proteinExistence type="inferred from homology"/>
<sequence length="254" mass="27036">MIFDLFRLDGKSALVTGGTRGIGLGIAKALGDAGARLVIASRQENQAALTELRDAGYNVDYINADMSDPDAPAKLIADTLALVGRLDILVNNAGVAQHGDTETFSTDTYRRLMSINLDSVFYTCRAALTPMRQQKGGVILNIGSISGYISNIPQRQAAYNASKAAVHMLTKSLASDYAEENIRVNAIAPGYISTAMTAGGFANEEWAPIWTDMTPMRRPGTPQDIGAAALYLCSDASSYVTGEVLVIDGGYTTR</sequence>
<feature type="domain" description="Ketoreductase" evidence="3">
    <location>
        <begin position="11"/>
        <end position="148"/>
    </location>
</feature>
<protein>
    <submittedName>
        <fullName evidence="4">Glucose 1-dehydrogenase</fullName>
        <ecNumber evidence="4">1.1.1.47</ecNumber>
    </submittedName>
</protein>
<dbReference type="PANTHER" id="PTHR42760:SF115">
    <property type="entry name" value="3-OXOACYL-[ACYL-CARRIER-PROTEIN] REDUCTASE FABG"/>
    <property type="match status" value="1"/>
</dbReference>
<dbReference type="Gene3D" id="3.40.50.720">
    <property type="entry name" value="NAD(P)-binding Rossmann-like Domain"/>
    <property type="match status" value="1"/>
</dbReference>